<sequence>MNVVWHAICLCTLKLFIAIHSRCIGAYMLTGKLSWLSLSRRPLLHKLMPSSKSSKAIKWKVSLLFL</sequence>
<reference evidence="1" key="1">
    <citation type="submission" date="2018-01" db="EMBL/GenBank/DDBJ databases">
        <title>An insight into the sialome of Amazonian anophelines.</title>
        <authorList>
            <person name="Ribeiro J.M."/>
            <person name="Scarpassa V."/>
            <person name="Calvo E."/>
        </authorList>
    </citation>
    <scope>NUCLEOTIDE SEQUENCE</scope>
</reference>
<dbReference type="AlphaFoldDB" id="A0A2M4DKY3"/>
<proteinExistence type="predicted"/>
<name>A0A2M4DKY3_ANODA</name>
<organism evidence="1">
    <name type="scientific">Anopheles darlingi</name>
    <name type="common">Mosquito</name>
    <dbReference type="NCBI Taxonomy" id="43151"/>
    <lineage>
        <taxon>Eukaryota</taxon>
        <taxon>Metazoa</taxon>
        <taxon>Ecdysozoa</taxon>
        <taxon>Arthropoda</taxon>
        <taxon>Hexapoda</taxon>
        <taxon>Insecta</taxon>
        <taxon>Pterygota</taxon>
        <taxon>Neoptera</taxon>
        <taxon>Endopterygota</taxon>
        <taxon>Diptera</taxon>
        <taxon>Nematocera</taxon>
        <taxon>Culicoidea</taxon>
        <taxon>Culicidae</taxon>
        <taxon>Anophelinae</taxon>
        <taxon>Anopheles</taxon>
    </lineage>
</organism>
<dbReference type="EMBL" id="GGFL01014029">
    <property type="protein sequence ID" value="MBW78207.1"/>
    <property type="molecule type" value="Transcribed_RNA"/>
</dbReference>
<accession>A0A2M4DKY3</accession>
<protein>
    <submittedName>
        <fullName evidence="1">Putative secreted protein</fullName>
    </submittedName>
</protein>
<evidence type="ECO:0000313" key="1">
    <source>
        <dbReference type="EMBL" id="MBW78207.1"/>
    </source>
</evidence>